<evidence type="ECO:0000313" key="2">
    <source>
        <dbReference type="Proteomes" id="UP000319783"/>
    </source>
</evidence>
<evidence type="ECO:0000313" key="1">
    <source>
        <dbReference type="EMBL" id="TLD41913.1"/>
    </source>
</evidence>
<organism evidence="1 2">
    <name type="scientific">Candidatus Jettenia ecosi</name>
    <dbReference type="NCBI Taxonomy" id="2494326"/>
    <lineage>
        <taxon>Bacteria</taxon>
        <taxon>Pseudomonadati</taxon>
        <taxon>Planctomycetota</taxon>
        <taxon>Candidatus Brocadiia</taxon>
        <taxon>Candidatus Brocadiales</taxon>
        <taxon>Candidatus Brocadiaceae</taxon>
        <taxon>Candidatus Jettenia</taxon>
    </lineage>
</organism>
<dbReference type="InterPro" id="IPR029063">
    <property type="entry name" value="SAM-dependent_MTases_sf"/>
</dbReference>
<dbReference type="Proteomes" id="UP000319783">
    <property type="component" value="Unassembled WGS sequence"/>
</dbReference>
<gene>
    <name evidence="1" type="ORF">JETT_1854</name>
</gene>
<comment type="caution">
    <text evidence="1">The sequence shown here is derived from an EMBL/GenBank/DDBJ whole genome shotgun (WGS) entry which is preliminary data.</text>
</comment>
<sequence length="89" mass="10280">MNAEGYYGKENFTHDDHQALANMLKGHVMVTHYQNGLYDRLYQGWHKYTFESFKGSRKADAGEEKPKTVGVLYCNFQPEVNSRSLFNGL</sequence>
<accession>A0A533QB24</accession>
<name>A0A533QB24_9BACT</name>
<protein>
    <submittedName>
        <fullName evidence="1">Uncharacterized protein</fullName>
    </submittedName>
</protein>
<dbReference type="EMBL" id="SULG01000033">
    <property type="protein sequence ID" value="TLD41913.1"/>
    <property type="molecule type" value="Genomic_DNA"/>
</dbReference>
<dbReference type="SUPFAM" id="SSF53335">
    <property type="entry name" value="S-adenosyl-L-methionine-dependent methyltransferases"/>
    <property type="match status" value="1"/>
</dbReference>
<dbReference type="AlphaFoldDB" id="A0A533QB24"/>
<proteinExistence type="predicted"/>
<dbReference type="Gene3D" id="3.40.50.150">
    <property type="entry name" value="Vaccinia Virus protein VP39"/>
    <property type="match status" value="1"/>
</dbReference>
<reference evidence="1 2" key="1">
    <citation type="submission" date="2019-04" db="EMBL/GenBank/DDBJ databases">
        <title>Genome of a novel bacterium Candidatus Jettenia ecosi reconstructed from metagenome of an anammox bioreactor.</title>
        <authorList>
            <person name="Mardanov A.V."/>
            <person name="Beletsky A.V."/>
            <person name="Ravin N.V."/>
            <person name="Botchkova E.A."/>
            <person name="Litti Y.V."/>
            <person name="Nozhevnikova A.N."/>
        </authorList>
    </citation>
    <scope>NUCLEOTIDE SEQUENCE [LARGE SCALE GENOMIC DNA]</scope>
    <source>
        <strain evidence="1">J2</strain>
    </source>
</reference>